<reference evidence="1 2" key="1">
    <citation type="submission" date="2018-06" db="EMBL/GenBank/DDBJ databases">
        <title>A transcriptomic atlas of mushroom development highlights an independent origin of complex multicellularity.</title>
        <authorList>
            <consortium name="DOE Joint Genome Institute"/>
            <person name="Krizsan K."/>
            <person name="Almasi E."/>
            <person name="Merenyi Z."/>
            <person name="Sahu N."/>
            <person name="Viragh M."/>
            <person name="Koszo T."/>
            <person name="Mondo S."/>
            <person name="Kiss B."/>
            <person name="Balint B."/>
            <person name="Kues U."/>
            <person name="Barry K."/>
            <person name="Hegedus J.C."/>
            <person name="Henrissat B."/>
            <person name="Johnson J."/>
            <person name="Lipzen A."/>
            <person name="Ohm R."/>
            <person name="Nagy I."/>
            <person name="Pangilinan J."/>
            <person name="Yan J."/>
            <person name="Xiong Y."/>
            <person name="Grigoriev I.V."/>
            <person name="Hibbett D.S."/>
            <person name="Nagy L.G."/>
        </authorList>
    </citation>
    <scope>NUCLEOTIDE SEQUENCE [LARGE SCALE GENOMIC DNA]</scope>
    <source>
        <strain evidence="1 2">SZMC22713</strain>
    </source>
</reference>
<sequence>MVNTLYFNRLSFGSGDPVEICLSKRVRMNTQPLIDHESRPTECLGASLNYSGLRTLLTVVELSSPLHVLKGPIKRWPINMTINAKVHCSFATSFVPSVDISSFRNVCMNRFHRRAVFLLLAEMSASHLALAYFPKHAFFFYQLNTQAQQTQAANSYVLVGPRFARRCSTFRPPVPGADTEKIQHCPEWAT</sequence>
<protein>
    <submittedName>
        <fullName evidence="1">Uncharacterized protein</fullName>
    </submittedName>
</protein>
<keyword evidence="2" id="KW-1185">Reference proteome</keyword>
<dbReference type="EMBL" id="ML170156">
    <property type="protein sequence ID" value="TDL29060.1"/>
    <property type="molecule type" value="Genomic_DNA"/>
</dbReference>
<evidence type="ECO:0000313" key="1">
    <source>
        <dbReference type="EMBL" id="TDL29060.1"/>
    </source>
</evidence>
<proteinExistence type="predicted"/>
<dbReference type="Proteomes" id="UP000294933">
    <property type="component" value="Unassembled WGS sequence"/>
</dbReference>
<accession>A0A4R5XDE0</accession>
<dbReference type="VEuPathDB" id="FungiDB:BD410DRAFT_797749"/>
<gene>
    <name evidence="1" type="ORF">BD410DRAFT_797749</name>
</gene>
<organism evidence="1 2">
    <name type="scientific">Rickenella mellea</name>
    <dbReference type="NCBI Taxonomy" id="50990"/>
    <lineage>
        <taxon>Eukaryota</taxon>
        <taxon>Fungi</taxon>
        <taxon>Dikarya</taxon>
        <taxon>Basidiomycota</taxon>
        <taxon>Agaricomycotina</taxon>
        <taxon>Agaricomycetes</taxon>
        <taxon>Hymenochaetales</taxon>
        <taxon>Rickenellaceae</taxon>
        <taxon>Rickenella</taxon>
    </lineage>
</organism>
<name>A0A4R5XDE0_9AGAM</name>
<dbReference type="AlphaFoldDB" id="A0A4R5XDE0"/>
<evidence type="ECO:0000313" key="2">
    <source>
        <dbReference type="Proteomes" id="UP000294933"/>
    </source>
</evidence>